<organism evidence="1 2">
    <name type="scientific">Araneus ventricosus</name>
    <name type="common">Orbweaver spider</name>
    <name type="synonym">Epeira ventricosa</name>
    <dbReference type="NCBI Taxonomy" id="182803"/>
    <lineage>
        <taxon>Eukaryota</taxon>
        <taxon>Metazoa</taxon>
        <taxon>Ecdysozoa</taxon>
        <taxon>Arthropoda</taxon>
        <taxon>Chelicerata</taxon>
        <taxon>Arachnida</taxon>
        <taxon>Araneae</taxon>
        <taxon>Araneomorphae</taxon>
        <taxon>Entelegynae</taxon>
        <taxon>Araneoidea</taxon>
        <taxon>Araneidae</taxon>
        <taxon>Araneus</taxon>
    </lineage>
</organism>
<protein>
    <submittedName>
        <fullName evidence="1">Uncharacterized protein</fullName>
    </submittedName>
</protein>
<dbReference type="Proteomes" id="UP000499080">
    <property type="component" value="Unassembled WGS sequence"/>
</dbReference>
<accession>A0A4Y2VIX1</accession>
<sequence>MSKVHHWLYSLNEQHQLQNQAAVSFLILSSSTEATWSNCSHSLSALLPGEDGRSLTSRKPLRKRTWGAQSYNFPEEGNLGG</sequence>
<name>A0A4Y2VIX1_ARAVE</name>
<dbReference type="EMBL" id="BGPR01046644">
    <property type="protein sequence ID" value="GBO23580.1"/>
    <property type="molecule type" value="Genomic_DNA"/>
</dbReference>
<keyword evidence="2" id="KW-1185">Reference proteome</keyword>
<evidence type="ECO:0000313" key="2">
    <source>
        <dbReference type="Proteomes" id="UP000499080"/>
    </source>
</evidence>
<gene>
    <name evidence="1" type="ORF">AVEN_87769_1</name>
</gene>
<comment type="caution">
    <text evidence="1">The sequence shown here is derived from an EMBL/GenBank/DDBJ whole genome shotgun (WGS) entry which is preliminary data.</text>
</comment>
<evidence type="ECO:0000313" key="1">
    <source>
        <dbReference type="EMBL" id="GBO23580.1"/>
    </source>
</evidence>
<dbReference type="AlphaFoldDB" id="A0A4Y2VIX1"/>
<reference evidence="1 2" key="1">
    <citation type="journal article" date="2019" name="Sci. Rep.">
        <title>Orb-weaving spider Araneus ventricosus genome elucidates the spidroin gene catalogue.</title>
        <authorList>
            <person name="Kono N."/>
            <person name="Nakamura H."/>
            <person name="Ohtoshi R."/>
            <person name="Moran D.A.P."/>
            <person name="Shinohara A."/>
            <person name="Yoshida Y."/>
            <person name="Fujiwara M."/>
            <person name="Mori M."/>
            <person name="Tomita M."/>
            <person name="Arakawa K."/>
        </authorList>
    </citation>
    <scope>NUCLEOTIDE SEQUENCE [LARGE SCALE GENOMIC DNA]</scope>
</reference>
<proteinExistence type="predicted"/>